<dbReference type="PANTHER" id="PTHR43245">
    <property type="entry name" value="BIFUNCTIONAL POLYMYXIN RESISTANCE PROTEIN ARNA"/>
    <property type="match status" value="1"/>
</dbReference>
<protein>
    <recommendedName>
        <fullName evidence="1">NAD-dependent epimerase/dehydratase domain-containing protein</fullName>
    </recommendedName>
</protein>
<accession>A0A382FTR4</accession>
<name>A0A382FTR4_9ZZZZ</name>
<feature type="domain" description="NAD-dependent epimerase/dehydratase" evidence="1">
    <location>
        <begin position="3"/>
        <end position="229"/>
    </location>
</feature>
<dbReference type="EMBL" id="UINC01051788">
    <property type="protein sequence ID" value="SVB66370.1"/>
    <property type="molecule type" value="Genomic_DNA"/>
</dbReference>
<dbReference type="InterPro" id="IPR050177">
    <property type="entry name" value="Lipid_A_modif_metabolic_enz"/>
</dbReference>
<organism evidence="2">
    <name type="scientific">marine metagenome</name>
    <dbReference type="NCBI Taxonomy" id="408172"/>
    <lineage>
        <taxon>unclassified sequences</taxon>
        <taxon>metagenomes</taxon>
        <taxon>ecological metagenomes</taxon>
    </lineage>
</organism>
<gene>
    <name evidence="2" type="ORF">METZ01_LOCUS219224</name>
</gene>
<sequence>MHILVTGGCGYIGTNLTNRLLDDGYQVTVVDLMWFGNYLENHENLIVIKSDIREIDQVPMKGIDAIIHLANIANDPTGDLNPRLTWEVNVLASMLLIEKAIKNGVKQFIYASSGSVYGVKDEPEVTEDLSLLPISDYNKTKMISERVLLSYHDKIILHIIRPATVCGYSPRMRLDLSVNLLTMQALTNGKITVFGGNQTRPNIHMNDMIGVYLNFLELGEKVTGIFNAGFENITILELANKIKKHITTKVFV</sequence>
<feature type="non-terminal residue" evidence="2">
    <location>
        <position position="252"/>
    </location>
</feature>
<dbReference type="SUPFAM" id="SSF51735">
    <property type="entry name" value="NAD(P)-binding Rossmann-fold domains"/>
    <property type="match status" value="1"/>
</dbReference>
<proteinExistence type="predicted"/>
<dbReference type="InterPro" id="IPR036291">
    <property type="entry name" value="NAD(P)-bd_dom_sf"/>
</dbReference>
<evidence type="ECO:0000259" key="1">
    <source>
        <dbReference type="Pfam" id="PF01370"/>
    </source>
</evidence>
<evidence type="ECO:0000313" key="2">
    <source>
        <dbReference type="EMBL" id="SVB66370.1"/>
    </source>
</evidence>
<reference evidence="2" key="1">
    <citation type="submission" date="2018-05" db="EMBL/GenBank/DDBJ databases">
        <authorList>
            <person name="Lanie J.A."/>
            <person name="Ng W.-L."/>
            <person name="Kazmierczak K.M."/>
            <person name="Andrzejewski T.M."/>
            <person name="Davidsen T.M."/>
            <person name="Wayne K.J."/>
            <person name="Tettelin H."/>
            <person name="Glass J.I."/>
            <person name="Rusch D."/>
            <person name="Podicherti R."/>
            <person name="Tsui H.-C.T."/>
            <person name="Winkler M.E."/>
        </authorList>
    </citation>
    <scope>NUCLEOTIDE SEQUENCE</scope>
</reference>
<dbReference type="AlphaFoldDB" id="A0A382FTR4"/>
<dbReference type="Gene3D" id="3.40.50.720">
    <property type="entry name" value="NAD(P)-binding Rossmann-like Domain"/>
    <property type="match status" value="1"/>
</dbReference>
<dbReference type="Pfam" id="PF01370">
    <property type="entry name" value="Epimerase"/>
    <property type="match status" value="1"/>
</dbReference>
<dbReference type="CDD" id="cd08946">
    <property type="entry name" value="SDR_e"/>
    <property type="match status" value="1"/>
</dbReference>
<dbReference type="PANTHER" id="PTHR43245:SF23">
    <property type="entry name" value="NAD(P)-BINDING DOMAIN-CONTAINING PROTEIN"/>
    <property type="match status" value="1"/>
</dbReference>
<dbReference type="InterPro" id="IPR001509">
    <property type="entry name" value="Epimerase_deHydtase"/>
</dbReference>